<evidence type="ECO:0000313" key="2">
    <source>
        <dbReference type="Proteomes" id="UP000315369"/>
    </source>
</evidence>
<dbReference type="Pfam" id="PF14114">
    <property type="entry name" value="DUF4286"/>
    <property type="match status" value="1"/>
</dbReference>
<dbReference type="Proteomes" id="UP000315369">
    <property type="component" value="Unassembled WGS sequence"/>
</dbReference>
<keyword evidence="2" id="KW-1185">Reference proteome</keyword>
<dbReference type="SUPFAM" id="SSF54909">
    <property type="entry name" value="Dimeric alpha+beta barrel"/>
    <property type="match status" value="1"/>
</dbReference>
<sequence length="113" mass="12868">MGRVAAVTVLALYTVVIEVEPGAEDAWNPWHEGTHVPEVLREPGFLGCRKWRDTEPAKDGWARYVCHFELASEADFQRYTASDAAKHLRAESMARFGAVTRYSRQVLTEVKRF</sequence>
<reference evidence="1 2" key="1">
    <citation type="submission" date="2019-06" db="EMBL/GenBank/DDBJ databases">
        <authorList>
            <person name="Livingstone P."/>
            <person name="Whitworth D."/>
        </authorList>
    </citation>
    <scope>NUCLEOTIDE SEQUENCE [LARGE SCALE GENOMIC DNA]</scope>
    <source>
        <strain evidence="1 2">AM401</strain>
    </source>
</reference>
<dbReference type="Gene3D" id="3.30.70.100">
    <property type="match status" value="1"/>
</dbReference>
<dbReference type="EMBL" id="VIFM01000122">
    <property type="protein sequence ID" value="TQF12853.1"/>
    <property type="molecule type" value="Genomic_DNA"/>
</dbReference>
<organism evidence="1 2">
    <name type="scientific">Myxococcus llanfairpwllgwyngyllgogerychwyrndrobwllllantysiliogogogochensis</name>
    <dbReference type="NCBI Taxonomy" id="2590453"/>
    <lineage>
        <taxon>Bacteria</taxon>
        <taxon>Pseudomonadati</taxon>
        <taxon>Myxococcota</taxon>
        <taxon>Myxococcia</taxon>
        <taxon>Myxococcales</taxon>
        <taxon>Cystobacterineae</taxon>
        <taxon>Myxococcaceae</taxon>
        <taxon>Myxococcus</taxon>
    </lineage>
</organism>
<dbReference type="OrthoDB" id="6537357at2"/>
<proteinExistence type="predicted"/>
<name>A0A540WV11_9BACT</name>
<dbReference type="InterPro" id="IPR025563">
    <property type="entry name" value="DUF4286"/>
</dbReference>
<accession>A0A540WV11</accession>
<comment type="caution">
    <text evidence="1">The sequence shown here is derived from an EMBL/GenBank/DDBJ whole genome shotgun (WGS) entry which is preliminary data.</text>
</comment>
<gene>
    <name evidence="1" type="ORF">FJV41_26860</name>
</gene>
<protein>
    <submittedName>
        <fullName evidence="1">DUF4286 family protein</fullName>
    </submittedName>
</protein>
<dbReference type="AlphaFoldDB" id="A0A540WV11"/>
<evidence type="ECO:0000313" key="1">
    <source>
        <dbReference type="EMBL" id="TQF12853.1"/>
    </source>
</evidence>
<dbReference type="InterPro" id="IPR011008">
    <property type="entry name" value="Dimeric_a/b-barrel"/>
</dbReference>